<dbReference type="Gene3D" id="3.40.190.150">
    <property type="entry name" value="Bordetella uptake gene, domain 1"/>
    <property type="match status" value="1"/>
</dbReference>
<keyword evidence="3" id="KW-0675">Receptor</keyword>
<gene>
    <name evidence="3" type="ORF">J2W31_005542</name>
</gene>
<reference evidence="3" key="1">
    <citation type="submission" date="2023-07" db="EMBL/GenBank/DDBJ databases">
        <title>Sorghum-associated microbial communities from plants grown in Nebraska, USA.</title>
        <authorList>
            <person name="Schachtman D."/>
        </authorList>
    </citation>
    <scope>NUCLEOTIDE SEQUENCE</scope>
    <source>
        <strain evidence="3">DS3754</strain>
    </source>
</reference>
<evidence type="ECO:0000256" key="1">
    <source>
        <dbReference type="ARBA" id="ARBA00006987"/>
    </source>
</evidence>
<dbReference type="PIRSF" id="PIRSF017082">
    <property type="entry name" value="YflP"/>
    <property type="match status" value="1"/>
</dbReference>
<dbReference type="EMBL" id="JAUSRD010000018">
    <property type="protein sequence ID" value="MDP9896407.1"/>
    <property type="molecule type" value="Genomic_DNA"/>
</dbReference>
<dbReference type="Pfam" id="PF03401">
    <property type="entry name" value="TctC"/>
    <property type="match status" value="1"/>
</dbReference>
<evidence type="ECO:0000313" key="4">
    <source>
        <dbReference type="Proteomes" id="UP001242045"/>
    </source>
</evidence>
<dbReference type="AlphaFoldDB" id="A0AAW8D1S9"/>
<comment type="caution">
    <text evidence="3">The sequence shown here is derived from an EMBL/GenBank/DDBJ whole genome shotgun (WGS) entry which is preliminary data.</text>
</comment>
<name>A0AAW8D1S9_9BURK</name>
<evidence type="ECO:0000313" key="3">
    <source>
        <dbReference type="EMBL" id="MDP9896407.1"/>
    </source>
</evidence>
<evidence type="ECO:0000256" key="2">
    <source>
        <dbReference type="SAM" id="SignalP"/>
    </source>
</evidence>
<dbReference type="Proteomes" id="UP001242045">
    <property type="component" value="Unassembled WGS sequence"/>
</dbReference>
<feature type="chain" id="PRO_5044015373" evidence="2">
    <location>
        <begin position="34"/>
        <end position="337"/>
    </location>
</feature>
<dbReference type="RefSeq" id="WP_307686742.1">
    <property type="nucleotide sequence ID" value="NZ_JAUSRD010000018.1"/>
</dbReference>
<sequence>MSGVFLLPRRHFVLRSTGALLAAACGTPQLLHAAATSSPWPNRPMRLIVVYPPGGVSDGMARVLADPLAQALGVPVLIENRAGAGGSIGMDALARAAPDGSTLAFSAISPLTLHPLIARVPYDPLRAFAPVASVMRTPVLVVGTPAFAGHGFGDLIARARSQPGAVRWATSGVATIGHLVLAQVRMQSRTDITHIPYAGGGPQLNDALSGQFEVLSTNVAAQQLQYIEGGRFQALAVGAPARIEALPAVPTLAELGYERANRDSLFGIFAPARTPAAVVQRLNAEINRVLRSDAVRERLRGAYNLPAGGSIEDFAHEIAVDRRRNRVLVAGDRGQFD</sequence>
<feature type="signal peptide" evidence="2">
    <location>
        <begin position="1"/>
        <end position="33"/>
    </location>
</feature>
<proteinExistence type="inferred from homology"/>
<protein>
    <submittedName>
        <fullName evidence="3">Tripartite-type tricarboxylate transporter receptor subunit TctC</fullName>
    </submittedName>
</protein>
<dbReference type="Gene3D" id="3.40.190.10">
    <property type="entry name" value="Periplasmic binding protein-like II"/>
    <property type="match status" value="1"/>
</dbReference>
<dbReference type="CDD" id="cd07012">
    <property type="entry name" value="PBP2_Bug_TTT"/>
    <property type="match status" value="1"/>
</dbReference>
<keyword evidence="2" id="KW-0732">Signal</keyword>
<dbReference type="InterPro" id="IPR042100">
    <property type="entry name" value="Bug_dom1"/>
</dbReference>
<comment type="similarity">
    <text evidence="1">Belongs to the UPF0065 (bug) family.</text>
</comment>
<organism evidence="3 4">
    <name type="scientific">Variovorax boronicumulans</name>
    <dbReference type="NCBI Taxonomy" id="436515"/>
    <lineage>
        <taxon>Bacteria</taxon>
        <taxon>Pseudomonadati</taxon>
        <taxon>Pseudomonadota</taxon>
        <taxon>Betaproteobacteria</taxon>
        <taxon>Burkholderiales</taxon>
        <taxon>Comamonadaceae</taxon>
        <taxon>Variovorax</taxon>
    </lineage>
</organism>
<accession>A0AAW8D1S9</accession>
<dbReference type="PANTHER" id="PTHR42928">
    <property type="entry name" value="TRICARBOXYLATE-BINDING PROTEIN"/>
    <property type="match status" value="1"/>
</dbReference>
<dbReference type="PANTHER" id="PTHR42928:SF5">
    <property type="entry name" value="BLR1237 PROTEIN"/>
    <property type="match status" value="1"/>
</dbReference>
<dbReference type="InterPro" id="IPR005064">
    <property type="entry name" value="BUG"/>
</dbReference>